<comment type="caution">
    <text evidence="1">The sequence shown here is derived from an EMBL/GenBank/DDBJ whole genome shotgun (WGS) entry which is preliminary data.</text>
</comment>
<dbReference type="Proteomes" id="UP000004642">
    <property type="component" value="Unassembled WGS sequence"/>
</dbReference>
<evidence type="ECO:0000313" key="1">
    <source>
        <dbReference type="EMBL" id="EHC37802.1"/>
    </source>
</evidence>
<accession>G5LQ71</accession>
<name>G5LQ71_SALET</name>
<sequence length="60" mass="6650">MQRSGDVSLRARVRKRGRNLKPAKDANRFTIGGGNQVAANDYRKEQEIQEEMTCGGASAR</sequence>
<evidence type="ECO:0000313" key="2">
    <source>
        <dbReference type="Proteomes" id="UP000004642"/>
    </source>
</evidence>
<reference evidence="1 2" key="1">
    <citation type="journal article" date="2011" name="BMC Genomics">
        <title>Genome sequencing reveals diversification of virulence factor content and possible host adaptation in distinct subpopulations of Salmonella enterica.</title>
        <authorList>
            <person name="den Bakker H.C."/>
            <person name="Moreno Switt A.I."/>
            <person name="Govoni G."/>
            <person name="Cummings C.A."/>
            <person name="Ranieri M.L."/>
            <person name="Degoricija L."/>
            <person name="Hoelzer K."/>
            <person name="Rodriguez-Rivera L.D."/>
            <person name="Brown S."/>
            <person name="Bolchacova E."/>
            <person name="Furtado M.R."/>
            <person name="Wiedmann M."/>
        </authorList>
    </citation>
    <scope>NUCLEOTIDE SEQUENCE [LARGE SCALE GENOMIC DNA]</scope>
    <source>
        <strain evidence="1 2">R6-377</strain>
    </source>
</reference>
<protein>
    <submittedName>
        <fullName evidence="1">Uncharacterized protein</fullName>
    </submittedName>
</protein>
<gene>
    <name evidence="1" type="ORF">LTSEALA_2933</name>
</gene>
<dbReference type="EMBL" id="AFCJ01001248">
    <property type="protein sequence ID" value="EHC37802.1"/>
    <property type="molecule type" value="Genomic_DNA"/>
</dbReference>
<dbReference type="AlphaFoldDB" id="G5LQ71"/>
<organism evidence="1 2">
    <name type="scientific">Salmonella enterica subsp. enterica serovar Alachua str. R6-377</name>
    <dbReference type="NCBI Taxonomy" id="913241"/>
    <lineage>
        <taxon>Bacteria</taxon>
        <taxon>Pseudomonadati</taxon>
        <taxon>Pseudomonadota</taxon>
        <taxon>Gammaproteobacteria</taxon>
        <taxon>Enterobacterales</taxon>
        <taxon>Enterobacteriaceae</taxon>
        <taxon>Salmonella</taxon>
    </lineage>
</organism>
<proteinExistence type="predicted"/>